<dbReference type="PROSITE" id="PS50088">
    <property type="entry name" value="ANK_REPEAT"/>
    <property type="match status" value="6"/>
</dbReference>
<keyword evidence="11" id="KW-1185">Reference proteome</keyword>
<feature type="region of interest" description="Disordered" evidence="9">
    <location>
        <begin position="366"/>
        <end position="405"/>
    </location>
</feature>
<feature type="repeat" description="ANK" evidence="8">
    <location>
        <begin position="182"/>
        <end position="214"/>
    </location>
</feature>
<name>A0A9J6DHQ5_RHIMP</name>
<dbReference type="AlphaFoldDB" id="A0A9J6DHQ5"/>
<dbReference type="Pfam" id="PF00023">
    <property type="entry name" value="Ank"/>
    <property type="match status" value="1"/>
</dbReference>
<evidence type="ECO:0000256" key="3">
    <source>
        <dbReference type="ARBA" id="ARBA00022537"/>
    </source>
</evidence>
<organism evidence="10 11">
    <name type="scientific">Rhipicephalus microplus</name>
    <name type="common">Cattle tick</name>
    <name type="synonym">Boophilus microplus</name>
    <dbReference type="NCBI Taxonomy" id="6941"/>
    <lineage>
        <taxon>Eukaryota</taxon>
        <taxon>Metazoa</taxon>
        <taxon>Ecdysozoa</taxon>
        <taxon>Arthropoda</taxon>
        <taxon>Chelicerata</taxon>
        <taxon>Arachnida</taxon>
        <taxon>Acari</taxon>
        <taxon>Parasitiformes</taxon>
        <taxon>Ixodida</taxon>
        <taxon>Ixodoidea</taxon>
        <taxon>Ixodidae</taxon>
        <taxon>Rhipicephalinae</taxon>
        <taxon>Rhipicephalus</taxon>
        <taxon>Boophilus</taxon>
    </lineage>
</organism>
<evidence type="ECO:0000313" key="10">
    <source>
        <dbReference type="EMBL" id="KAH8021483.1"/>
    </source>
</evidence>
<feature type="repeat" description="ANK" evidence="8">
    <location>
        <begin position="149"/>
        <end position="181"/>
    </location>
</feature>
<evidence type="ECO:0000256" key="8">
    <source>
        <dbReference type="PROSITE-ProRule" id="PRU00023"/>
    </source>
</evidence>
<dbReference type="Gene3D" id="1.25.40.20">
    <property type="entry name" value="Ankyrin repeat-containing domain"/>
    <property type="match status" value="3"/>
</dbReference>
<evidence type="ECO:0000256" key="6">
    <source>
        <dbReference type="ARBA" id="ARBA00023043"/>
    </source>
</evidence>
<comment type="subcellular location">
    <subcellularLocation>
        <location evidence="1">Target cell membrane</location>
    </subcellularLocation>
</comment>
<evidence type="ECO:0000256" key="9">
    <source>
        <dbReference type="SAM" id="MobiDB-lite"/>
    </source>
</evidence>
<dbReference type="InterPro" id="IPR002110">
    <property type="entry name" value="Ankyrin_rpt"/>
</dbReference>
<feature type="repeat" description="ANK" evidence="8">
    <location>
        <begin position="42"/>
        <end position="63"/>
    </location>
</feature>
<keyword evidence="4" id="KW-0677">Repeat</keyword>
<keyword evidence="3" id="KW-1052">Target cell membrane</keyword>
<feature type="repeat" description="ANK" evidence="8">
    <location>
        <begin position="109"/>
        <end position="129"/>
    </location>
</feature>
<dbReference type="PANTHER" id="PTHR24126:SF14">
    <property type="entry name" value="ANK_REP_REGION DOMAIN-CONTAINING PROTEIN"/>
    <property type="match status" value="1"/>
</dbReference>
<proteinExistence type="predicted"/>
<evidence type="ECO:0000256" key="7">
    <source>
        <dbReference type="ARBA" id="ARBA00023298"/>
    </source>
</evidence>
<keyword evidence="7" id="KW-0472">Membrane</keyword>
<dbReference type="Proteomes" id="UP000821866">
    <property type="component" value="Chromosome 7"/>
</dbReference>
<keyword evidence="5" id="KW-0638">Presynaptic neurotoxin</keyword>
<dbReference type="PANTHER" id="PTHR24126">
    <property type="entry name" value="ANKYRIN REPEAT, PH AND SEC7 DOMAIN CONTAINING PROTEIN SECG-RELATED"/>
    <property type="match status" value="1"/>
</dbReference>
<reference evidence="10" key="1">
    <citation type="journal article" date="2020" name="Cell">
        <title>Large-Scale Comparative Analyses of Tick Genomes Elucidate Their Genetic Diversity and Vector Capacities.</title>
        <authorList>
            <consortium name="Tick Genome and Microbiome Consortium (TIGMIC)"/>
            <person name="Jia N."/>
            <person name="Wang J."/>
            <person name="Shi W."/>
            <person name="Du L."/>
            <person name="Sun Y."/>
            <person name="Zhan W."/>
            <person name="Jiang J.F."/>
            <person name="Wang Q."/>
            <person name="Zhang B."/>
            <person name="Ji P."/>
            <person name="Bell-Sakyi L."/>
            <person name="Cui X.M."/>
            <person name="Yuan T.T."/>
            <person name="Jiang B.G."/>
            <person name="Yang W.F."/>
            <person name="Lam T.T."/>
            <person name="Chang Q.C."/>
            <person name="Ding S.J."/>
            <person name="Wang X.J."/>
            <person name="Zhu J.G."/>
            <person name="Ruan X.D."/>
            <person name="Zhao L."/>
            <person name="Wei J.T."/>
            <person name="Ye R.Z."/>
            <person name="Que T.C."/>
            <person name="Du C.H."/>
            <person name="Zhou Y.H."/>
            <person name="Cheng J.X."/>
            <person name="Dai P.F."/>
            <person name="Guo W.B."/>
            <person name="Han X.H."/>
            <person name="Huang E.J."/>
            <person name="Li L.F."/>
            <person name="Wei W."/>
            <person name="Gao Y.C."/>
            <person name="Liu J.Z."/>
            <person name="Shao H.Z."/>
            <person name="Wang X."/>
            <person name="Wang C.C."/>
            <person name="Yang T.C."/>
            <person name="Huo Q.B."/>
            <person name="Li W."/>
            <person name="Chen H.Y."/>
            <person name="Chen S.E."/>
            <person name="Zhou L.G."/>
            <person name="Ni X.B."/>
            <person name="Tian J.H."/>
            <person name="Sheng Y."/>
            <person name="Liu T."/>
            <person name="Pan Y.S."/>
            <person name="Xia L.Y."/>
            <person name="Li J."/>
            <person name="Zhao F."/>
            <person name="Cao W.C."/>
        </authorList>
    </citation>
    <scope>NUCLEOTIDE SEQUENCE</scope>
    <source>
        <strain evidence="10">Rmic-2018</strain>
    </source>
</reference>
<dbReference type="Pfam" id="PF13637">
    <property type="entry name" value="Ank_4"/>
    <property type="match status" value="1"/>
</dbReference>
<evidence type="ECO:0000256" key="1">
    <source>
        <dbReference type="ARBA" id="ARBA00004175"/>
    </source>
</evidence>
<accession>A0A9J6DHQ5</accession>
<evidence type="ECO:0000256" key="5">
    <source>
        <dbReference type="ARBA" id="ARBA00023028"/>
    </source>
</evidence>
<dbReference type="Pfam" id="PF12796">
    <property type="entry name" value="Ank_2"/>
    <property type="match status" value="2"/>
</dbReference>
<feature type="compositionally biased region" description="Polar residues" evidence="9">
    <location>
        <begin position="373"/>
        <end position="384"/>
    </location>
</feature>
<feature type="repeat" description="ANK" evidence="8">
    <location>
        <begin position="76"/>
        <end position="108"/>
    </location>
</feature>
<dbReference type="GO" id="GO:0044218">
    <property type="term" value="C:other organism cell membrane"/>
    <property type="evidence" value="ECO:0007669"/>
    <property type="project" value="UniProtKB-KW"/>
</dbReference>
<protein>
    <submittedName>
        <fullName evidence="10">Uncharacterized protein</fullName>
    </submittedName>
</protein>
<feature type="repeat" description="ANK" evidence="8">
    <location>
        <begin position="302"/>
        <end position="334"/>
    </location>
</feature>
<keyword evidence="7" id="KW-1053">Target membrane</keyword>
<evidence type="ECO:0000256" key="4">
    <source>
        <dbReference type="ARBA" id="ARBA00022737"/>
    </source>
</evidence>
<keyword evidence="6 8" id="KW-0040">ANK repeat</keyword>
<gene>
    <name evidence="10" type="ORF">HPB51_015879</name>
</gene>
<evidence type="ECO:0000256" key="2">
    <source>
        <dbReference type="ARBA" id="ARBA00022483"/>
    </source>
</evidence>
<dbReference type="PROSITE" id="PS50297">
    <property type="entry name" value="ANK_REP_REGION"/>
    <property type="match status" value="6"/>
</dbReference>
<reference evidence="10" key="2">
    <citation type="submission" date="2021-09" db="EMBL/GenBank/DDBJ databases">
        <authorList>
            <person name="Jia N."/>
            <person name="Wang J."/>
            <person name="Shi W."/>
            <person name="Du L."/>
            <person name="Sun Y."/>
            <person name="Zhan W."/>
            <person name="Jiang J."/>
            <person name="Wang Q."/>
            <person name="Zhang B."/>
            <person name="Ji P."/>
            <person name="Sakyi L.B."/>
            <person name="Cui X."/>
            <person name="Yuan T."/>
            <person name="Jiang B."/>
            <person name="Yang W."/>
            <person name="Lam T.T.-Y."/>
            <person name="Chang Q."/>
            <person name="Ding S."/>
            <person name="Wang X."/>
            <person name="Zhu J."/>
            <person name="Ruan X."/>
            <person name="Zhao L."/>
            <person name="Wei J."/>
            <person name="Que T."/>
            <person name="Du C."/>
            <person name="Cheng J."/>
            <person name="Dai P."/>
            <person name="Han X."/>
            <person name="Huang E."/>
            <person name="Gao Y."/>
            <person name="Liu J."/>
            <person name="Shao H."/>
            <person name="Ye R."/>
            <person name="Li L."/>
            <person name="Wei W."/>
            <person name="Wang X."/>
            <person name="Wang C."/>
            <person name="Huo Q."/>
            <person name="Li W."/>
            <person name="Guo W."/>
            <person name="Chen H."/>
            <person name="Chen S."/>
            <person name="Zhou L."/>
            <person name="Zhou L."/>
            <person name="Ni X."/>
            <person name="Tian J."/>
            <person name="Zhou Y."/>
            <person name="Sheng Y."/>
            <person name="Liu T."/>
            <person name="Pan Y."/>
            <person name="Xia L."/>
            <person name="Li J."/>
            <person name="Zhao F."/>
            <person name="Cao W."/>
        </authorList>
    </citation>
    <scope>NUCLEOTIDE SEQUENCE</scope>
    <source>
        <strain evidence="10">Rmic-2018</strain>
        <tissue evidence="10">Larvae</tissue>
    </source>
</reference>
<keyword evidence="5" id="KW-0800">Toxin</keyword>
<dbReference type="SUPFAM" id="SSF48403">
    <property type="entry name" value="Ankyrin repeat"/>
    <property type="match status" value="1"/>
</dbReference>
<evidence type="ECO:0000313" key="11">
    <source>
        <dbReference type="Proteomes" id="UP000821866"/>
    </source>
</evidence>
<dbReference type="GO" id="GO:0006887">
    <property type="term" value="P:exocytosis"/>
    <property type="evidence" value="ECO:0007669"/>
    <property type="project" value="UniProtKB-KW"/>
</dbReference>
<sequence length="405" mass="43813">MTRTFWNLTRKSIILACEDSASLMIQTLMTAVGTGANAIDAWGMTPLHHASLSGNSHVVRCLLPYASVDKEVTDKQGRTALHNAATLGDAEVVRLLLSHGANIHAVDKKGLTPLHIAAKEGGLQAVCLLCQEIQKEDIPVAVLSRRDKQNKTPLHYAVENNHVEIARFLLEKGVDPNCSSSTGLTALHLAAMRGGVPMCQLLMDHGAATDVLADGNKTPLFLAATNDRPRIVAFLLDKCVTGQTAAIKFQRTPEAFFSLASFSRFLKFVITELIDKRNTPAGTATPSFLNPRGAGIEDRDVEGNSPLLGAVDSGSVEVVKLLLGRGADIESRNNDDRNVLHMAVLSKNEDVLQKLLLPEEEKLFGEEREDLSSHSPQYRPQSTPAAIGSYGLTSVSPKAEKPRNY</sequence>
<dbReference type="GO" id="GO:0044231">
    <property type="term" value="C:host cell presynaptic membrane"/>
    <property type="evidence" value="ECO:0007669"/>
    <property type="project" value="UniProtKB-KW"/>
</dbReference>
<keyword evidence="5" id="KW-0528">Neurotoxin</keyword>
<dbReference type="PRINTS" id="PR01415">
    <property type="entry name" value="ANKYRIN"/>
</dbReference>
<dbReference type="VEuPathDB" id="VectorBase:LOC119174786"/>
<dbReference type="InterPro" id="IPR036770">
    <property type="entry name" value="Ankyrin_rpt-contain_sf"/>
</dbReference>
<dbReference type="SMART" id="SM00248">
    <property type="entry name" value="ANK"/>
    <property type="match status" value="8"/>
</dbReference>
<keyword evidence="2" id="KW-0268">Exocytosis</keyword>
<dbReference type="EMBL" id="JABSTU010000009">
    <property type="protein sequence ID" value="KAH8021483.1"/>
    <property type="molecule type" value="Genomic_DNA"/>
</dbReference>
<comment type="caution">
    <text evidence="10">The sequence shown here is derived from an EMBL/GenBank/DDBJ whole genome shotgun (WGS) entry which is preliminary data.</text>
</comment>